<dbReference type="GO" id="GO:0009426">
    <property type="term" value="C:bacterial-type flagellum basal body, distal rod"/>
    <property type="evidence" value="ECO:0007669"/>
    <property type="project" value="UniProtKB-UniRule"/>
</dbReference>
<sequence>MMRSLWTAASGMTGEQFHIDTIANNLANINTTGFKRTRAEFEDLLYQTQRLAGTPATEITQYPTGIQTGLGVKVSGTQKFYTQGSLQQTGNVLDVAIEDEGFFAVRMPDGSTAYTRDGTFKIDSNRQIVTSQGFRLLPEIVLPDNFEITSLTITPAGEVTVKVAGEDDARTIGEITTHRFINPAGLTNIGENLVKVSPASGPAVEGMPSSRGFGALRQSFLEMSNVSAITEMVDMIVAQRAYEFNSRAIQTSDNMLGSAVALKR</sequence>
<dbReference type="Proteomes" id="UP000240042">
    <property type="component" value="Unassembled WGS sequence"/>
</dbReference>
<dbReference type="NCBIfam" id="TIGR02488">
    <property type="entry name" value="flgG_G_neg"/>
    <property type="match status" value="1"/>
</dbReference>
<proteinExistence type="inferred from homology"/>
<dbReference type="AlphaFoldDB" id="A0A1I1ELJ4"/>
<feature type="domain" description="Flagellar hook protein FlgE/F/G-like D1" evidence="10">
    <location>
        <begin position="96"/>
        <end position="161"/>
    </location>
</feature>
<dbReference type="Pfam" id="PF00460">
    <property type="entry name" value="Flg_bb_rod"/>
    <property type="match status" value="1"/>
</dbReference>
<evidence type="ECO:0000256" key="1">
    <source>
        <dbReference type="ARBA" id="ARBA00004117"/>
    </source>
</evidence>
<evidence type="ECO:0000256" key="4">
    <source>
        <dbReference type="ARBA" id="ARBA00023143"/>
    </source>
</evidence>
<feature type="domain" description="Flagellar basal body rod protein N-terminal" evidence="8">
    <location>
        <begin position="7"/>
        <end position="35"/>
    </location>
</feature>
<keyword evidence="4 7" id="KW-0975">Bacterial flagellum</keyword>
<dbReference type="InterPro" id="IPR012834">
    <property type="entry name" value="FlgG_G_neg"/>
</dbReference>
<dbReference type="PANTHER" id="PTHR30435:SF19">
    <property type="entry name" value="FLAGELLAR BASAL-BODY ROD PROTEIN FLGG"/>
    <property type="match status" value="1"/>
</dbReference>
<gene>
    <name evidence="11" type="ORF">SAMN02745150_01088</name>
</gene>
<dbReference type="NCBIfam" id="TIGR03506">
    <property type="entry name" value="FlgEFG_subfam"/>
    <property type="match status" value="2"/>
</dbReference>
<evidence type="ECO:0000259" key="9">
    <source>
        <dbReference type="Pfam" id="PF06429"/>
    </source>
</evidence>
<evidence type="ECO:0000259" key="8">
    <source>
        <dbReference type="Pfam" id="PF00460"/>
    </source>
</evidence>
<comment type="subunit">
    <text evidence="5">The basal body constitutes a major portion of the flagellar organelle and consists of four rings (L,P,S, and M) mounted on a central rod. The rod consists of about 26 subunits of FlgG in the distal portion, and FlgB, FlgC and FlgF are thought to build up the proximal portion of the rod with about 6 subunits each.</text>
</comment>
<dbReference type="InterPro" id="IPR053967">
    <property type="entry name" value="LlgE_F_G-like_D1"/>
</dbReference>
<comment type="similarity">
    <text evidence="2 7">Belongs to the flagella basal body rod proteins family.</text>
</comment>
<name>A0A1I1ELJ4_BREAD</name>
<dbReference type="InterPro" id="IPR037925">
    <property type="entry name" value="FlgE/F/G-like"/>
</dbReference>
<keyword evidence="11" id="KW-0966">Cell projection</keyword>
<evidence type="ECO:0000259" key="10">
    <source>
        <dbReference type="Pfam" id="PF22692"/>
    </source>
</evidence>
<dbReference type="GO" id="GO:0071978">
    <property type="term" value="P:bacterial-type flagellum-dependent swarming motility"/>
    <property type="evidence" value="ECO:0007669"/>
    <property type="project" value="TreeGrafter"/>
</dbReference>
<keyword evidence="11" id="KW-0969">Cilium</keyword>
<evidence type="ECO:0000256" key="3">
    <source>
        <dbReference type="ARBA" id="ARBA00017948"/>
    </source>
</evidence>
<protein>
    <recommendedName>
        <fullName evidence="3 6">Flagellar basal-body rod protein FlgG</fullName>
    </recommendedName>
</protein>
<evidence type="ECO:0000256" key="6">
    <source>
        <dbReference type="NCBIfam" id="TIGR02488"/>
    </source>
</evidence>
<dbReference type="NCBIfam" id="NF009456">
    <property type="entry name" value="PRK12816.1"/>
    <property type="match status" value="1"/>
</dbReference>
<dbReference type="InterPro" id="IPR010930">
    <property type="entry name" value="Flg_bb/hook_C_dom"/>
</dbReference>
<comment type="subcellular location">
    <subcellularLocation>
        <location evidence="1 7">Bacterial flagellum basal body</location>
    </subcellularLocation>
</comment>
<dbReference type="InterPro" id="IPR020013">
    <property type="entry name" value="Flagellar_FlgE/F/G"/>
</dbReference>
<organism evidence="11 12">
    <name type="scientific">Brevinema andersonii</name>
    <dbReference type="NCBI Taxonomy" id="34097"/>
    <lineage>
        <taxon>Bacteria</taxon>
        <taxon>Pseudomonadati</taxon>
        <taxon>Spirochaetota</taxon>
        <taxon>Spirochaetia</taxon>
        <taxon>Brevinematales</taxon>
        <taxon>Brevinemataceae</taxon>
        <taxon>Brevinema</taxon>
    </lineage>
</organism>
<dbReference type="Pfam" id="PF06429">
    <property type="entry name" value="Flg_bbr_C"/>
    <property type="match status" value="1"/>
</dbReference>
<dbReference type="STRING" id="34097.SAMN02745150_01088"/>
<evidence type="ECO:0000313" key="11">
    <source>
        <dbReference type="EMBL" id="SFB85793.1"/>
    </source>
</evidence>
<dbReference type="InterPro" id="IPR001444">
    <property type="entry name" value="Flag_bb_rod_N"/>
</dbReference>
<dbReference type="PANTHER" id="PTHR30435">
    <property type="entry name" value="FLAGELLAR PROTEIN"/>
    <property type="match status" value="1"/>
</dbReference>
<evidence type="ECO:0000256" key="2">
    <source>
        <dbReference type="ARBA" id="ARBA00009677"/>
    </source>
</evidence>
<reference evidence="12" key="1">
    <citation type="submission" date="2016-10" db="EMBL/GenBank/DDBJ databases">
        <authorList>
            <person name="Varghese N."/>
            <person name="Submissions S."/>
        </authorList>
    </citation>
    <scope>NUCLEOTIDE SEQUENCE [LARGE SCALE GENOMIC DNA]</scope>
    <source>
        <strain evidence="12">ATCC 43811</strain>
    </source>
</reference>
<dbReference type="OrthoDB" id="9804559at2"/>
<feature type="domain" description="Flagellar basal-body/hook protein C-terminal" evidence="9">
    <location>
        <begin position="217"/>
        <end position="261"/>
    </location>
</feature>
<dbReference type="PROSITE" id="PS00588">
    <property type="entry name" value="FLAGELLA_BB_ROD"/>
    <property type="match status" value="1"/>
</dbReference>
<dbReference type="RefSeq" id="WP_092319420.1">
    <property type="nucleotide sequence ID" value="NZ_FOKY01000012.1"/>
</dbReference>
<keyword evidence="12" id="KW-1185">Reference proteome</keyword>
<dbReference type="InterPro" id="IPR019776">
    <property type="entry name" value="Flagellar_basal_body_rod_CS"/>
</dbReference>
<dbReference type="Pfam" id="PF22692">
    <property type="entry name" value="LlgE_F_G_D1"/>
    <property type="match status" value="1"/>
</dbReference>
<keyword evidence="11" id="KW-0282">Flagellum</keyword>
<evidence type="ECO:0000256" key="7">
    <source>
        <dbReference type="RuleBase" id="RU362116"/>
    </source>
</evidence>
<evidence type="ECO:0000313" key="12">
    <source>
        <dbReference type="Proteomes" id="UP000240042"/>
    </source>
</evidence>
<dbReference type="EMBL" id="FOKY01000012">
    <property type="protein sequence ID" value="SFB85793.1"/>
    <property type="molecule type" value="Genomic_DNA"/>
</dbReference>
<accession>A0A1I1ELJ4</accession>
<evidence type="ECO:0000256" key="5">
    <source>
        <dbReference type="ARBA" id="ARBA00025933"/>
    </source>
</evidence>
<dbReference type="SUPFAM" id="SSF117143">
    <property type="entry name" value="Flagellar hook protein flgE"/>
    <property type="match status" value="1"/>
</dbReference>